<sequence length="725" mass="80761">MRLIAELRQRRVFRGAGYYLLAAWGVLQVGDVIAEPAGLPPWSMTALLYILVLGFPIAMVLSWRYDIGEHGIVRTQLDSDDDSPPSPLKVVDYVLMLVLLGVGGTALYQLLPVAQQAEGSRSASQKTAMQDLPANSIAVLPFADISQSQDQGFLGDGISDTVMHVLSQIADLKVTARTSSFAFRNQNISVAEIAAALSVAHVLEGSVQKAGDQVRIIARLIDARVGSEIWSGYYDRTLESIFAIQDEIAREVSTALTTEVLKTGESPLIDDQYRPDFDAYEKFILGKQQLALRTTAGAQKAKELFQEATELDPDYALAYVYLAQAYVTASGREDRAATLESVSVVIAKALDLDPQLAEAHGAQAQWLLSMKRFPEAEASLKRALELRPSYADAYATYSTMYAMQGMTDESLAQMRKAIELDPQENRYKTGLAHALWSVSRSEEAIATVKEAIQRNPEVPGNYGILGRWYMQLGDIGKGTYWQDQAAKLNGMSESSNWGRCQNLVQFWAMERALVCTRDFLRQHPDDTEATQYLAMLEQDRDLAIRNLRDAVEENPNFWYRRFQLADWLNAAGDYEQVLEILKPVAPQLFTEEPRVTDMTIWAAVNVGRAYAGMGEADKATVILEAGLSYIERRRKLQGSGYVAGIEDAQFLLLLGRRDEALERLEQTVAAGWRFFSFGLTHDSLYDSLRNDPRFESVIAALKSDLQSQLAWYDANKDVPMESMNL</sequence>
<keyword evidence="4" id="KW-0812">Transmembrane</keyword>
<gene>
    <name evidence="5" type="ORF">R0135_10455</name>
</gene>
<dbReference type="InterPro" id="IPR051012">
    <property type="entry name" value="CellSynth/LPSAsmb/PSIAsmb"/>
</dbReference>
<feature type="transmembrane region" description="Helical" evidence="4">
    <location>
        <begin position="93"/>
        <end position="111"/>
    </location>
</feature>
<keyword evidence="4" id="KW-0472">Membrane</keyword>
<dbReference type="RefSeq" id="WP_407346790.1">
    <property type="nucleotide sequence ID" value="NZ_CP136864.1"/>
</dbReference>
<dbReference type="InterPro" id="IPR019734">
    <property type="entry name" value="TPR_rpt"/>
</dbReference>
<dbReference type="EMBL" id="CP136864">
    <property type="protein sequence ID" value="WOJ92208.1"/>
    <property type="molecule type" value="Genomic_DNA"/>
</dbReference>
<name>A0ABZ0HZN0_9GAMM</name>
<accession>A0ABZ0HZN0</accession>
<evidence type="ECO:0000313" key="6">
    <source>
        <dbReference type="Proteomes" id="UP001626537"/>
    </source>
</evidence>
<feature type="transmembrane region" description="Helical" evidence="4">
    <location>
        <begin position="46"/>
        <end position="65"/>
    </location>
</feature>
<dbReference type="Pfam" id="PF14559">
    <property type="entry name" value="TPR_19"/>
    <property type="match status" value="1"/>
</dbReference>
<keyword evidence="2 3" id="KW-0802">TPR repeat</keyword>
<evidence type="ECO:0000256" key="1">
    <source>
        <dbReference type="ARBA" id="ARBA00022737"/>
    </source>
</evidence>
<dbReference type="SMART" id="SM00028">
    <property type="entry name" value="TPR"/>
    <property type="match status" value="4"/>
</dbReference>
<dbReference type="PANTHER" id="PTHR45586:SF1">
    <property type="entry name" value="LIPOPOLYSACCHARIDE ASSEMBLY PROTEIN B"/>
    <property type="match status" value="1"/>
</dbReference>
<evidence type="ECO:0000313" key="5">
    <source>
        <dbReference type="EMBL" id="WOJ92208.1"/>
    </source>
</evidence>
<feature type="transmembrane region" description="Helical" evidence="4">
    <location>
        <begin position="12"/>
        <end position="34"/>
    </location>
</feature>
<dbReference type="InterPro" id="IPR011990">
    <property type="entry name" value="TPR-like_helical_dom_sf"/>
</dbReference>
<dbReference type="PROSITE" id="PS50005">
    <property type="entry name" value="TPR"/>
    <property type="match status" value="1"/>
</dbReference>
<organism evidence="5 6">
    <name type="scientific">Congregibacter variabilis</name>
    <dbReference type="NCBI Taxonomy" id="3081200"/>
    <lineage>
        <taxon>Bacteria</taxon>
        <taxon>Pseudomonadati</taxon>
        <taxon>Pseudomonadota</taxon>
        <taxon>Gammaproteobacteria</taxon>
        <taxon>Cellvibrionales</taxon>
        <taxon>Halieaceae</taxon>
        <taxon>Congregibacter</taxon>
    </lineage>
</organism>
<reference evidence="5 6" key="1">
    <citation type="submission" date="2023-10" db="EMBL/GenBank/DDBJ databases">
        <title>Two novel species belonging to the OM43/NOR5 clade.</title>
        <authorList>
            <person name="Park M."/>
        </authorList>
    </citation>
    <scope>NUCLEOTIDE SEQUENCE [LARGE SCALE GENOMIC DNA]</scope>
    <source>
        <strain evidence="5 6">IMCC43200</strain>
    </source>
</reference>
<keyword evidence="4" id="KW-1133">Transmembrane helix</keyword>
<keyword evidence="6" id="KW-1185">Reference proteome</keyword>
<dbReference type="SUPFAM" id="SSF48452">
    <property type="entry name" value="TPR-like"/>
    <property type="match status" value="2"/>
</dbReference>
<keyword evidence="1" id="KW-0677">Repeat</keyword>
<evidence type="ECO:0000256" key="2">
    <source>
        <dbReference type="ARBA" id="ARBA00022803"/>
    </source>
</evidence>
<evidence type="ECO:0000256" key="3">
    <source>
        <dbReference type="PROSITE-ProRule" id="PRU00339"/>
    </source>
</evidence>
<dbReference type="Proteomes" id="UP001626537">
    <property type="component" value="Chromosome"/>
</dbReference>
<feature type="repeat" description="TPR" evidence="3">
    <location>
        <begin position="391"/>
        <end position="424"/>
    </location>
</feature>
<dbReference type="PANTHER" id="PTHR45586">
    <property type="entry name" value="TPR REPEAT-CONTAINING PROTEIN PA4667"/>
    <property type="match status" value="1"/>
</dbReference>
<proteinExistence type="predicted"/>
<evidence type="ECO:0000256" key="4">
    <source>
        <dbReference type="SAM" id="Phobius"/>
    </source>
</evidence>
<protein>
    <submittedName>
        <fullName evidence="5">FlgO family outer membrane protein</fullName>
    </submittedName>
</protein>
<dbReference type="Gene3D" id="1.25.40.10">
    <property type="entry name" value="Tetratricopeptide repeat domain"/>
    <property type="match status" value="3"/>
</dbReference>